<sequence>MNKIQLIGIITIIVGLGIAYFTERTDYQFVSWIMAAFGIGWAFTGSFTVSRRKNYSETSSD</sequence>
<dbReference type="RefSeq" id="WP_107011941.1">
    <property type="nucleotide sequence ID" value="NZ_CP028136.1"/>
</dbReference>
<name>A0A2R3Z4F5_9FLAO</name>
<evidence type="ECO:0000313" key="3">
    <source>
        <dbReference type="Proteomes" id="UP000241507"/>
    </source>
</evidence>
<dbReference type="EMBL" id="CP028136">
    <property type="protein sequence ID" value="AVR45163.1"/>
    <property type="molecule type" value="Genomic_DNA"/>
</dbReference>
<dbReference type="KEGG" id="grs:C7S20_07685"/>
<feature type="transmembrane region" description="Helical" evidence="1">
    <location>
        <begin position="29"/>
        <end position="49"/>
    </location>
</feature>
<dbReference type="Proteomes" id="UP000241507">
    <property type="component" value="Chromosome"/>
</dbReference>
<keyword evidence="1" id="KW-0812">Transmembrane</keyword>
<keyword evidence="1" id="KW-1133">Transmembrane helix</keyword>
<reference evidence="3" key="1">
    <citation type="submission" date="2018-03" db="EMBL/GenBank/DDBJ databases">
        <title>Gramella fulva sp. nov., isolated from a dry surface of tidal flat.</title>
        <authorList>
            <person name="Hwang S.H."/>
            <person name="Hwang W.M."/>
            <person name="Kang K."/>
            <person name="Ahn T.-Y."/>
        </authorList>
    </citation>
    <scope>NUCLEOTIDE SEQUENCE [LARGE SCALE GENOMIC DNA]</scope>
    <source>
        <strain evidence="3">SH35</strain>
    </source>
</reference>
<dbReference type="AlphaFoldDB" id="A0A2R3Z4F5"/>
<evidence type="ECO:0000313" key="2">
    <source>
        <dbReference type="EMBL" id="AVR45163.1"/>
    </source>
</evidence>
<organism evidence="2 3">
    <name type="scientific">Christiangramia fulva</name>
    <dbReference type="NCBI Taxonomy" id="2126553"/>
    <lineage>
        <taxon>Bacteria</taxon>
        <taxon>Pseudomonadati</taxon>
        <taxon>Bacteroidota</taxon>
        <taxon>Flavobacteriia</taxon>
        <taxon>Flavobacteriales</taxon>
        <taxon>Flavobacteriaceae</taxon>
        <taxon>Christiangramia</taxon>
    </lineage>
</organism>
<keyword evidence="1" id="KW-0472">Membrane</keyword>
<evidence type="ECO:0000256" key="1">
    <source>
        <dbReference type="SAM" id="Phobius"/>
    </source>
</evidence>
<protein>
    <submittedName>
        <fullName evidence="2">Uncharacterized protein</fullName>
    </submittedName>
</protein>
<proteinExistence type="predicted"/>
<gene>
    <name evidence="2" type="ORF">C7S20_07685</name>
</gene>
<accession>A0A2R3Z4F5</accession>
<keyword evidence="3" id="KW-1185">Reference proteome</keyword>